<accession>A0A1R1I0I1</accession>
<protein>
    <recommendedName>
        <fullName evidence="3">MerR family transcriptional regulator</fullName>
    </recommendedName>
</protein>
<dbReference type="AlphaFoldDB" id="A0A1R1I0I1"/>
<dbReference type="EMBL" id="MTHD01000006">
    <property type="protein sequence ID" value="OMG52169.1"/>
    <property type="molecule type" value="Genomic_DNA"/>
</dbReference>
<keyword evidence="2" id="KW-1185">Reference proteome</keyword>
<evidence type="ECO:0000313" key="1">
    <source>
        <dbReference type="EMBL" id="OMG52169.1"/>
    </source>
</evidence>
<name>A0A1R1I0I1_9RHOO</name>
<reference evidence="1 2" key="1">
    <citation type="submission" date="2016-10" db="EMBL/GenBank/DDBJ databases">
        <title>Alkaliphiles isolated from bioreactors.</title>
        <authorList>
            <person name="Salah Z."/>
            <person name="Rout S.P."/>
            <person name="Humphreys P.N."/>
        </authorList>
    </citation>
    <scope>NUCLEOTIDE SEQUENCE [LARGE SCALE GENOMIC DNA]</scope>
    <source>
        <strain evidence="1 2">ZS02</strain>
    </source>
</reference>
<dbReference type="Proteomes" id="UP000187526">
    <property type="component" value="Unassembled WGS sequence"/>
</dbReference>
<gene>
    <name evidence="1" type="ORF">BJN45_16140</name>
</gene>
<evidence type="ECO:0008006" key="3">
    <source>
        <dbReference type="Google" id="ProtNLM"/>
    </source>
</evidence>
<evidence type="ECO:0000313" key="2">
    <source>
        <dbReference type="Proteomes" id="UP000187526"/>
    </source>
</evidence>
<comment type="caution">
    <text evidence="1">The sequence shown here is derived from an EMBL/GenBank/DDBJ whole genome shotgun (WGS) entry which is preliminary data.</text>
</comment>
<dbReference type="OrthoDB" id="5296858at2"/>
<organism evidence="1 2">
    <name type="scientific">Azonexus hydrophilus</name>
    <dbReference type="NCBI Taxonomy" id="418702"/>
    <lineage>
        <taxon>Bacteria</taxon>
        <taxon>Pseudomonadati</taxon>
        <taxon>Pseudomonadota</taxon>
        <taxon>Betaproteobacteria</taxon>
        <taxon>Rhodocyclales</taxon>
        <taxon>Azonexaceae</taxon>
        <taxon>Azonexus</taxon>
    </lineage>
</organism>
<sequence>MLSMQDVLDYCDLDRGEIEAIAEHQHIPMTIAAEMSEVLLCTPEGVCQLHAMIIENMQHALEVGHNERVLDLMQTYEHLQRTHPLPTQH</sequence>
<proteinExistence type="predicted"/>
<dbReference type="STRING" id="418702.BJN45_16140"/>
<dbReference type="RefSeq" id="WP_076097100.1">
    <property type="nucleotide sequence ID" value="NZ_MTHD01000006.1"/>
</dbReference>